<gene>
    <name evidence="1" type="ORF">CH063_07624</name>
</gene>
<evidence type="ECO:0000313" key="2">
    <source>
        <dbReference type="Proteomes" id="UP000007174"/>
    </source>
</evidence>
<evidence type="ECO:0000313" key="1">
    <source>
        <dbReference type="EMBL" id="CCF35946.1"/>
    </source>
</evidence>
<reference evidence="2" key="1">
    <citation type="journal article" date="2012" name="Nat. Genet.">
        <title>Lifestyle transitions in plant pathogenic Colletotrichum fungi deciphered by genome and transcriptome analyses.</title>
        <authorList>
            <person name="O'Connell R.J."/>
            <person name="Thon M.R."/>
            <person name="Hacquard S."/>
            <person name="Amyotte S.G."/>
            <person name="Kleemann J."/>
            <person name="Torres M.F."/>
            <person name="Damm U."/>
            <person name="Buiate E.A."/>
            <person name="Epstein L."/>
            <person name="Alkan N."/>
            <person name="Altmueller J."/>
            <person name="Alvarado-Balderrama L."/>
            <person name="Bauser C.A."/>
            <person name="Becker C."/>
            <person name="Birren B.W."/>
            <person name="Chen Z."/>
            <person name="Choi J."/>
            <person name="Crouch J.A."/>
            <person name="Duvick J.P."/>
            <person name="Farman M.A."/>
            <person name="Gan P."/>
            <person name="Heiman D."/>
            <person name="Henrissat B."/>
            <person name="Howard R.J."/>
            <person name="Kabbage M."/>
            <person name="Koch C."/>
            <person name="Kracher B."/>
            <person name="Kubo Y."/>
            <person name="Law A.D."/>
            <person name="Lebrun M.-H."/>
            <person name="Lee Y.-H."/>
            <person name="Miyara I."/>
            <person name="Moore N."/>
            <person name="Neumann U."/>
            <person name="Nordstroem K."/>
            <person name="Panaccione D.G."/>
            <person name="Panstruga R."/>
            <person name="Place M."/>
            <person name="Proctor R.H."/>
            <person name="Prusky D."/>
            <person name="Rech G."/>
            <person name="Reinhardt R."/>
            <person name="Rollins J.A."/>
            <person name="Rounsley S."/>
            <person name="Schardl C.L."/>
            <person name="Schwartz D.C."/>
            <person name="Shenoy N."/>
            <person name="Shirasu K."/>
            <person name="Sikhakolli U.R."/>
            <person name="Stueber K."/>
            <person name="Sukno S.A."/>
            <person name="Sweigard J.A."/>
            <person name="Takano Y."/>
            <person name="Takahara H."/>
            <person name="Trail F."/>
            <person name="van der Does H.C."/>
            <person name="Voll L.M."/>
            <person name="Will I."/>
            <person name="Young S."/>
            <person name="Zeng Q."/>
            <person name="Zhang J."/>
            <person name="Zhou S."/>
            <person name="Dickman M.B."/>
            <person name="Schulze-Lefert P."/>
            <person name="Ver Loren van Themaat E."/>
            <person name="Ma L.-J."/>
            <person name="Vaillancourt L.J."/>
        </authorList>
    </citation>
    <scope>NUCLEOTIDE SEQUENCE [LARGE SCALE GENOMIC DNA]</scope>
    <source>
        <strain evidence="2">IMI 349063</strain>
    </source>
</reference>
<accession>H1V6U4</accession>
<organism evidence="1 2">
    <name type="scientific">Colletotrichum higginsianum (strain IMI 349063)</name>
    <name type="common">Crucifer anthracnose fungus</name>
    <dbReference type="NCBI Taxonomy" id="759273"/>
    <lineage>
        <taxon>Eukaryota</taxon>
        <taxon>Fungi</taxon>
        <taxon>Dikarya</taxon>
        <taxon>Ascomycota</taxon>
        <taxon>Pezizomycotina</taxon>
        <taxon>Sordariomycetes</taxon>
        <taxon>Hypocreomycetidae</taxon>
        <taxon>Glomerellales</taxon>
        <taxon>Glomerellaceae</taxon>
        <taxon>Colletotrichum</taxon>
        <taxon>Colletotrichum destructivum species complex</taxon>
    </lineage>
</organism>
<proteinExistence type="predicted"/>
<protein>
    <submittedName>
        <fullName evidence="1">Uncharacterized protein</fullName>
    </submittedName>
</protein>
<dbReference type="EMBL" id="CACQ02001764">
    <property type="protein sequence ID" value="CCF35946.1"/>
    <property type="molecule type" value="Genomic_DNA"/>
</dbReference>
<dbReference type="Proteomes" id="UP000007174">
    <property type="component" value="Unassembled WGS sequence"/>
</dbReference>
<sequence>GFQNARRRRRLLGFVSLVRQWLEESRWDDTIVHTLFGRATHDGRRSCGLAAGGCCSAGASALPRCRQRVNQF</sequence>
<dbReference type="AlphaFoldDB" id="H1V6U4"/>
<name>H1V6U4_COLHI</name>
<dbReference type="HOGENOM" id="CLU_2729069_0_0_1"/>
<feature type="non-terminal residue" evidence="1">
    <location>
        <position position="72"/>
    </location>
</feature>